<evidence type="ECO:0000259" key="2">
    <source>
        <dbReference type="Pfam" id="PF01266"/>
    </source>
</evidence>
<dbReference type="OrthoDB" id="9790035at2"/>
<gene>
    <name evidence="3" type="ORF">SAMN04489835_4036</name>
</gene>
<protein>
    <submittedName>
        <fullName evidence="3">2-polyprenyl-6-methoxyphenol hydroxylase</fullName>
    </submittedName>
</protein>
<dbReference type="Gene3D" id="3.50.50.60">
    <property type="entry name" value="FAD/NAD(P)-binding domain"/>
    <property type="match status" value="1"/>
</dbReference>
<dbReference type="PRINTS" id="PR00420">
    <property type="entry name" value="RNGMNOXGNASE"/>
</dbReference>
<proteinExistence type="inferred from homology"/>
<feature type="domain" description="FAD dependent oxidoreductase" evidence="2">
    <location>
        <begin position="2"/>
        <end position="37"/>
    </location>
</feature>
<dbReference type="EMBL" id="LT629971">
    <property type="protein sequence ID" value="SEH77942.1"/>
    <property type="molecule type" value="Genomic_DNA"/>
</dbReference>
<evidence type="ECO:0000313" key="4">
    <source>
        <dbReference type="Proteomes" id="UP000182915"/>
    </source>
</evidence>
<accession>A0A1H6KQ64</accession>
<dbReference type="InterPro" id="IPR006076">
    <property type="entry name" value="FAD-dep_OxRdtase"/>
</dbReference>
<dbReference type="STRING" id="370526.SAMN04489835_4036"/>
<dbReference type="PANTHER" id="PTHR43747:SF1">
    <property type="entry name" value="SLR1998 PROTEIN"/>
    <property type="match status" value="1"/>
</dbReference>
<name>A0A1H6KQ64_MYCRU</name>
<comment type="similarity">
    <text evidence="1">Belongs to the flavin-dependent halogenase family. Bacterial tryptophan halogenase subfamily.</text>
</comment>
<evidence type="ECO:0000313" key="3">
    <source>
        <dbReference type="EMBL" id="SEH77942.1"/>
    </source>
</evidence>
<dbReference type="SUPFAM" id="SSF51905">
    <property type="entry name" value="FAD/NAD(P)-binding domain"/>
    <property type="match status" value="1"/>
</dbReference>
<dbReference type="RefSeq" id="WP_083408662.1">
    <property type="nucleotide sequence ID" value="NZ_LT629971.1"/>
</dbReference>
<dbReference type="InterPro" id="IPR036188">
    <property type="entry name" value="FAD/NAD-bd_sf"/>
</dbReference>
<dbReference type="PANTHER" id="PTHR43747">
    <property type="entry name" value="FAD-BINDING PROTEIN"/>
    <property type="match status" value="1"/>
</dbReference>
<dbReference type="Proteomes" id="UP000182915">
    <property type="component" value="Chromosome I"/>
</dbReference>
<keyword evidence="4" id="KW-1185">Reference proteome</keyword>
<reference evidence="4" key="1">
    <citation type="submission" date="2016-10" db="EMBL/GenBank/DDBJ databases">
        <authorList>
            <person name="Varghese N."/>
            <person name="Submissions S."/>
        </authorList>
    </citation>
    <scope>NUCLEOTIDE SEQUENCE [LARGE SCALE GENOMIC DNA]</scope>
    <source>
        <strain evidence="4">DSM 45405</strain>
    </source>
</reference>
<evidence type="ECO:0000256" key="1">
    <source>
        <dbReference type="ARBA" id="ARBA00038396"/>
    </source>
</evidence>
<dbReference type="Pfam" id="PF01266">
    <property type="entry name" value="DAO"/>
    <property type="match status" value="1"/>
</dbReference>
<dbReference type="AlphaFoldDB" id="A0A1H6KQ64"/>
<sequence length="442" mass="46840">MRIAVVGAGPAGLFSTLALARRGHRVTVVDRDPGPPRSGRWHRRAVMQFEQAHTFRRQVIDALAAELPDVLGELRAAGAVIARDGAGGAVGLLCSRATFDRVLWNCAAREPGVDMVTGNVDRVIVADGRAAGVTAGATSHSADLVVDASGRDSRFTRALRPPASSRPCGAAYVSRQYRLRPGTAAPAATTPFGTVLAFPRYWALAYLHDNAMFSVTLVHDGTDDRLRRLRHPELFETAVQRIPQLADWVDPARCRALSPPLPGGRLVNSYRGQLDSTGRPALVGLISVGDAVCTTTPLAGRGVALALLQARAMVGALDAHGSDIASATMAFDTWCETTIRPWYEDHCYADAARMRRWSGQDVDLGARLPSDLIVAAAGADAELAAVVAPYASMDALPASLEAGEPRARARYASGWRPAPPPGPTRDELIAVVSGVSRTPVSA</sequence>
<organism evidence="3 4">
    <name type="scientific">Mycolicibacterium rutilum</name>
    <name type="common">Mycobacterium rutilum</name>
    <dbReference type="NCBI Taxonomy" id="370526"/>
    <lineage>
        <taxon>Bacteria</taxon>
        <taxon>Bacillati</taxon>
        <taxon>Actinomycetota</taxon>
        <taxon>Actinomycetes</taxon>
        <taxon>Mycobacteriales</taxon>
        <taxon>Mycobacteriaceae</taxon>
        <taxon>Mycolicibacterium</taxon>
    </lineage>
</organism>
<dbReference type="InterPro" id="IPR050816">
    <property type="entry name" value="Flavin-dep_Halogenase_NPB"/>
</dbReference>